<feature type="region of interest" description="Disordered" evidence="1">
    <location>
        <begin position="433"/>
        <end position="453"/>
    </location>
</feature>
<protein>
    <submittedName>
        <fullName evidence="2">Uncharacterized protein</fullName>
    </submittedName>
</protein>
<accession>U4KUB2</accession>
<keyword evidence="3" id="KW-1185">Reference proteome</keyword>
<name>U4KUB2_PYROM</name>
<reference evidence="2 3" key="1">
    <citation type="journal article" date="2013" name="PLoS Genet.">
        <title>The genome and development-dependent transcriptomes of Pyronema confluens: a window into fungal evolution.</title>
        <authorList>
            <person name="Traeger S."/>
            <person name="Altegoer F."/>
            <person name="Freitag M."/>
            <person name="Gabaldon T."/>
            <person name="Kempken F."/>
            <person name="Kumar A."/>
            <person name="Marcet-Houben M."/>
            <person name="Poggeler S."/>
            <person name="Stajich J.E."/>
            <person name="Nowrousian M."/>
        </authorList>
    </citation>
    <scope>NUCLEOTIDE SEQUENCE [LARGE SCALE GENOMIC DNA]</scope>
    <source>
        <strain evidence="3">CBS 100304</strain>
        <tissue evidence="2">Vegetative mycelium</tissue>
    </source>
</reference>
<gene>
    <name evidence="2" type="ORF">PCON_02742</name>
</gene>
<proteinExistence type="predicted"/>
<sequence>MFDQALHWNKYLLEHHDLPQDSSAADPLVQWASKYNTIQNLKLLLWSFKQAGVPLVGSTAVAALQSRRNAKEAIKIILEDCTLFPAEQLGDEFWYTLFEAGLDPMTIVKIAQLRAPAGHYGPKTVQKASQVLTGGPEVAIQILEGAGLLHDGSDLTAIPEVANTDTPTISNDIDGAANTKIQFQLNRNDLYGALDSISRFSQEGINISHETLWYLSRVLLRERRMGMRPSKHPHIIKGRTQDVDILARTLIDLKKTGTPILWNIWTEVIKRLGMTGNLDALEMLLITLLDLLHDPAAPVQSKENPLRKVFEAVKTRAFVEWGIIHGPMLWGVWMLRRMKEKGLHVDERSIQRAVFVRVVRYGDNVSITEPPIIELSKLRQIMRKVERTWGGKLWEGGATELMKRVEKEHAKLLLDRKKLRTVWHPEQGLISGKGFRSKRKTDTRGRLTSSDIS</sequence>
<evidence type="ECO:0000313" key="3">
    <source>
        <dbReference type="Proteomes" id="UP000018144"/>
    </source>
</evidence>
<evidence type="ECO:0000313" key="2">
    <source>
        <dbReference type="EMBL" id="CCX04562.1"/>
    </source>
</evidence>
<dbReference type="STRING" id="1076935.U4KUB2"/>
<dbReference type="AlphaFoldDB" id="U4KUB2"/>
<organism evidence="2 3">
    <name type="scientific">Pyronema omphalodes (strain CBS 100304)</name>
    <name type="common">Pyronema confluens</name>
    <dbReference type="NCBI Taxonomy" id="1076935"/>
    <lineage>
        <taxon>Eukaryota</taxon>
        <taxon>Fungi</taxon>
        <taxon>Dikarya</taxon>
        <taxon>Ascomycota</taxon>
        <taxon>Pezizomycotina</taxon>
        <taxon>Pezizomycetes</taxon>
        <taxon>Pezizales</taxon>
        <taxon>Pyronemataceae</taxon>
        <taxon>Pyronema</taxon>
    </lineage>
</organism>
<dbReference type="OrthoDB" id="5366531at2759"/>
<evidence type="ECO:0000256" key="1">
    <source>
        <dbReference type="SAM" id="MobiDB-lite"/>
    </source>
</evidence>
<dbReference type="Proteomes" id="UP000018144">
    <property type="component" value="Unassembled WGS sequence"/>
</dbReference>
<dbReference type="EMBL" id="HF935208">
    <property type="protein sequence ID" value="CCX04562.1"/>
    <property type="molecule type" value="Genomic_DNA"/>
</dbReference>